<evidence type="ECO:0008006" key="4">
    <source>
        <dbReference type="Google" id="ProtNLM"/>
    </source>
</evidence>
<organism evidence="2 3">
    <name type="scientific">Winogradskyella pelagia</name>
    <dbReference type="NCBI Taxonomy" id="2819984"/>
    <lineage>
        <taxon>Bacteria</taxon>
        <taxon>Pseudomonadati</taxon>
        <taxon>Bacteroidota</taxon>
        <taxon>Flavobacteriia</taxon>
        <taxon>Flavobacteriales</taxon>
        <taxon>Flavobacteriaceae</taxon>
        <taxon>Winogradskyella</taxon>
    </lineage>
</organism>
<accession>A0ABS3T406</accession>
<dbReference type="EMBL" id="JAGEVF010000009">
    <property type="protein sequence ID" value="MBO3117483.1"/>
    <property type="molecule type" value="Genomic_DNA"/>
</dbReference>
<dbReference type="Proteomes" id="UP000676776">
    <property type="component" value="Unassembled WGS sequence"/>
</dbReference>
<protein>
    <recommendedName>
        <fullName evidence="4">Trimeric autotransporter adhesin YadA-like head domain-containing protein</fullName>
    </recommendedName>
</protein>
<proteinExistence type="predicted"/>
<feature type="chain" id="PRO_5046857948" description="Trimeric autotransporter adhesin YadA-like head domain-containing protein" evidence="1">
    <location>
        <begin position="19"/>
        <end position="265"/>
    </location>
</feature>
<dbReference type="SUPFAM" id="SSF101967">
    <property type="entry name" value="Adhesin YadA, collagen-binding domain"/>
    <property type="match status" value="1"/>
</dbReference>
<sequence length="265" mass="26805">MKSLIFLFVLICFNFSFSQVGIGTTTPDASSMLDIESTTSGILIPRMTQAQRLAIGTPANGLLVYQTNGSLGFWFYDGLGWNQLTFGASGEFQSIGGIVQNTTDIFNDDFVFGDTDLQGGASKFFFDKSKGAFRAGQAFGNEWDDASVGDFSIVLGAGTATGNLSFAAGFGLASGANAFAFNGTASGDNSLSIGAIDAGGEFSIALQGGSTTPAATRGLAFGNNTFSSALNAMAMGNTAAASGSGSVAIGSAANASGDNAMVFGP</sequence>
<reference evidence="2 3" key="1">
    <citation type="submission" date="2021-03" db="EMBL/GenBank/DDBJ databases">
        <title>Winogradskyella sp. nov., isolated from costal sediment.</title>
        <authorList>
            <person name="Gao C."/>
        </authorList>
    </citation>
    <scope>NUCLEOTIDE SEQUENCE [LARGE SCALE GENOMIC DNA]</scope>
    <source>
        <strain evidence="2 3">DF17</strain>
    </source>
</reference>
<evidence type="ECO:0000313" key="3">
    <source>
        <dbReference type="Proteomes" id="UP000676776"/>
    </source>
</evidence>
<evidence type="ECO:0000313" key="2">
    <source>
        <dbReference type="EMBL" id="MBO3117483.1"/>
    </source>
</evidence>
<keyword evidence="3" id="KW-1185">Reference proteome</keyword>
<feature type="signal peptide" evidence="1">
    <location>
        <begin position="1"/>
        <end position="18"/>
    </location>
</feature>
<keyword evidence="1" id="KW-0732">Signal</keyword>
<feature type="non-terminal residue" evidence="2">
    <location>
        <position position="265"/>
    </location>
</feature>
<dbReference type="Gene3D" id="2.150.10.10">
    <property type="entry name" value="Serralysin-like metalloprotease, C-terminal"/>
    <property type="match status" value="1"/>
</dbReference>
<gene>
    <name evidence="2" type="ORF">J4050_12035</name>
</gene>
<evidence type="ECO:0000256" key="1">
    <source>
        <dbReference type="SAM" id="SignalP"/>
    </source>
</evidence>
<dbReference type="InterPro" id="IPR011049">
    <property type="entry name" value="Serralysin-like_metalloprot_C"/>
</dbReference>
<comment type="caution">
    <text evidence="2">The sequence shown here is derived from an EMBL/GenBank/DDBJ whole genome shotgun (WGS) entry which is preliminary data.</text>
</comment>
<name>A0ABS3T406_9FLAO</name>